<name>A0A7W3Y9F6_9LACO</name>
<evidence type="ECO:0000256" key="3">
    <source>
        <dbReference type="ARBA" id="ARBA00022723"/>
    </source>
</evidence>
<dbReference type="Pfam" id="PF01297">
    <property type="entry name" value="ZnuA"/>
    <property type="match status" value="1"/>
</dbReference>
<evidence type="ECO:0000256" key="4">
    <source>
        <dbReference type="ARBA" id="ARBA00022729"/>
    </source>
</evidence>
<keyword evidence="3" id="KW-0479">Metal-binding</keyword>
<dbReference type="GO" id="GO:0046872">
    <property type="term" value="F:metal ion binding"/>
    <property type="evidence" value="ECO:0007669"/>
    <property type="project" value="UniProtKB-KW"/>
</dbReference>
<dbReference type="Proteomes" id="UP000518316">
    <property type="component" value="Unassembled WGS sequence"/>
</dbReference>
<dbReference type="PANTHER" id="PTHR42953:SF1">
    <property type="entry name" value="METAL-BINDING PROTEIN HI_0362-RELATED"/>
    <property type="match status" value="1"/>
</dbReference>
<comment type="caution">
    <text evidence="5">The sequence shown here is derived from an EMBL/GenBank/DDBJ whole genome shotgun (WGS) entry which is preliminary data.</text>
</comment>
<accession>A0A7W3Y9F6</accession>
<organism evidence="5 6">
    <name type="scientific">Limosilactobacillus albertensis</name>
    <dbReference type="NCBI Taxonomy" id="2759752"/>
    <lineage>
        <taxon>Bacteria</taxon>
        <taxon>Bacillati</taxon>
        <taxon>Bacillota</taxon>
        <taxon>Bacilli</taxon>
        <taxon>Lactobacillales</taxon>
        <taxon>Lactobacillaceae</taxon>
        <taxon>Limosilactobacillus</taxon>
    </lineage>
</organism>
<dbReference type="EMBL" id="JACIVC010000068">
    <property type="protein sequence ID" value="MBB1070423.1"/>
    <property type="molecule type" value="Genomic_DNA"/>
</dbReference>
<dbReference type="PANTHER" id="PTHR42953">
    <property type="entry name" value="HIGH-AFFINITY ZINC UPTAKE SYSTEM PROTEIN ZNUA-RELATED"/>
    <property type="match status" value="1"/>
</dbReference>
<evidence type="ECO:0000313" key="5">
    <source>
        <dbReference type="EMBL" id="MBB1070423.1"/>
    </source>
</evidence>
<evidence type="ECO:0000313" key="6">
    <source>
        <dbReference type="Proteomes" id="UP000518316"/>
    </source>
</evidence>
<sequence>MKKYILGVSSIVILLLVVLGLALVPWKTMGKNQKPIRVVTGLNFYGEVAQQVAGDNGKVTSFIDNASVDPHDYQPSTKQAQQVAKANVVIENGLGYDSWVNKLVKSSDNHNKIKVINVASLNGKKDGDNEHIWYEPSTVKKLANDLATQYGKIDPKHASEYHANAKKYLASLKPLNQEIAKVKRQVNPNNNQVAVSEPVFDYALENAGYQIMDKHFEKAVEDGNDPSPKDIDEIQQAIINHRIAFFVDNSQTSDKVVDNLVKLAHEHNVPVLKVTETKPNGENYMQWMLKQYRALADIQQKEN</sequence>
<keyword evidence="2" id="KW-0813">Transport</keyword>
<dbReference type="Gene3D" id="3.40.50.1980">
    <property type="entry name" value="Nitrogenase molybdenum iron protein domain"/>
    <property type="match status" value="2"/>
</dbReference>
<dbReference type="SUPFAM" id="SSF53807">
    <property type="entry name" value="Helical backbone' metal receptor"/>
    <property type="match status" value="1"/>
</dbReference>
<protein>
    <submittedName>
        <fullName evidence="5">Zinc ABC transporter substrate-binding protein</fullName>
    </submittedName>
</protein>
<keyword evidence="6" id="KW-1185">Reference proteome</keyword>
<proteinExistence type="predicted"/>
<gene>
    <name evidence="5" type="ORF">H5S40_09695</name>
</gene>
<reference evidence="5 6" key="1">
    <citation type="submission" date="2020-07" db="EMBL/GenBank/DDBJ databases">
        <title>Description of Limosilactobacillus balticus sp. nov., Limosilactobacillus agrestis sp. nov., Limosilactobacillus albertensis sp. nov., Limosilactobacillus rudii sp. nov., Limosilactobacillus fastidiosus sp. nov., five novel Limosilactobacillus species isolated from the vertebrate gastrointestinal tract, and proposal of 6 subspecies of Limosilactobacillus reuteri adapted to the gastrointestinal tract of specific vertebrate hosts.</title>
        <authorList>
            <person name="Li F."/>
            <person name="Cheng C."/>
            <person name="Zheng J."/>
            <person name="Quevedo R.M."/>
            <person name="Li J."/>
            <person name="Roos S."/>
            <person name="Gaenzle M.G."/>
            <person name="Walter J."/>
        </authorList>
    </citation>
    <scope>NUCLEOTIDE SEQUENCE [LARGE SCALE GENOMIC DNA]</scope>
    <source>
        <strain evidence="5 6">RRLNB_1_1</strain>
    </source>
</reference>
<dbReference type="InterPro" id="IPR050492">
    <property type="entry name" value="Bact_metal-bind_prot9"/>
</dbReference>
<dbReference type="GO" id="GO:0030001">
    <property type="term" value="P:metal ion transport"/>
    <property type="evidence" value="ECO:0007669"/>
    <property type="project" value="InterPro"/>
</dbReference>
<dbReference type="InterPro" id="IPR006127">
    <property type="entry name" value="ZnuA-like"/>
</dbReference>
<comment type="subcellular location">
    <subcellularLocation>
        <location evidence="1">Cell envelope</location>
    </subcellularLocation>
</comment>
<evidence type="ECO:0000256" key="1">
    <source>
        <dbReference type="ARBA" id="ARBA00004196"/>
    </source>
</evidence>
<evidence type="ECO:0000256" key="2">
    <source>
        <dbReference type="ARBA" id="ARBA00022448"/>
    </source>
</evidence>
<dbReference type="RefSeq" id="WP_182598854.1">
    <property type="nucleotide sequence ID" value="NZ_JACIVC010000068.1"/>
</dbReference>
<dbReference type="GO" id="GO:0030313">
    <property type="term" value="C:cell envelope"/>
    <property type="evidence" value="ECO:0007669"/>
    <property type="project" value="UniProtKB-SubCell"/>
</dbReference>
<keyword evidence="4" id="KW-0732">Signal</keyword>
<dbReference type="AlphaFoldDB" id="A0A7W3Y9F6"/>